<evidence type="ECO:0000313" key="6">
    <source>
        <dbReference type="EMBL" id="GAA4862371.1"/>
    </source>
</evidence>
<feature type="compositionally biased region" description="Low complexity" evidence="4">
    <location>
        <begin position="397"/>
        <end position="409"/>
    </location>
</feature>
<dbReference type="InterPro" id="IPR013762">
    <property type="entry name" value="Integrase-like_cat_sf"/>
</dbReference>
<dbReference type="CDD" id="cd01189">
    <property type="entry name" value="INT_ICEBs1_C_like"/>
    <property type="match status" value="1"/>
</dbReference>
<dbReference type="InterPro" id="IPR010998">
    <property type="entry name" value="Integrase_recombinase_N"/>
</dbReference>
<dbReference type="Pfam" id="PF00589">
    <property type="entry name" value="Phage_integrase"/>
    <property type="match status" value="1"/>
</dbReference>
<keyword evidence="7" id="KW-1185">Reference proteome</keyword>
<dbReference type="Gene3D" id="1.10.443.10">
    <property type="entry name" value="Intergrase catalytic core"/>
    <property type="match status" value="1"/>
</dbReference>
<comment type="similarity">
    <text evidence="1">Belongs to the 'phage' integrase family.</text>
</comment>
<organism evidence="6 7">
    <name type="scientific">Actinomycetospora straminea</name>
    <dbReference type="NCBI Taxonomy" id="663607"/>
    <lineage>
        <taxon>Bacteria</taxon>
        <taxon>Bacillati</taxon>
        <taxon>Actinomycetota</taxon>
        <taxon>Actinomycetes</taxon>
        <taxon>Pseudonocardiales</taxon>
        <taxon>Pseudonocardiaceae</taxon>
        <taxon>Actinomycetospora</taxon>
    </lineage>
</organism>
<evidence type="ECO:0000256" key="2">
    <source>
        <dbReference type="ARBA" id="ARBA00023125"/>
    </source>
</evidence>
<dbReference type="PROSITE" id="PS51898">
    <property type="entry name" value="TYR_RECOMBINASE"/>
    <property type="match status" value="1"/>
</dbReference>
<comment type="caution">
    <text evidence="6">The sequence shown here is derived from an EMBL/GenBank/DDBJ whole genome shotgun (WGS) entry which is preliminary data.</text>
</comment>
<dbReference type="InterPro" id="IPR053876">
    <property type="entry name" value="Phage_int_M"/>
</dbReference>
<sequence>MSIHKTPRGRWEAKWRDPSGRQRSKNFPTKREAKDFLAEMATTLRRGNYVDPHAGRQRFETHARAWLASRNDEATTKARDASIMHNHVIPQWGSWQLGKIDHLSVQGWVTELGTRRSPATTAEAFRLTSAVLRSAVRNRLIAFNPCEDIRLPKRRKHDHDDRVISREDLSRLLLPALPERYRAFVATTAWAGLRWGEVAGLRADALDLEAGRLRVIRVVVEVSGNTAFKPFPKSAAGRRTVPLPAWLVTMIGEHTDRYGLGDHGLVFPNAVGKPLRRTLFRSRVWRPALVRAGLLGEVAEIDGHKFEARWTDEDDDEDSATCGSYDEAVKAVAREAGAGLRFHDLRHSYATWLVDDGVPPNMVQRVMGHENVTTTLQLYTRRTEHHDRILDALGGLPTPAADDPAPTSADGDDDPDEEDPGVVTP</sequence>
<dbReference type="Pfam" id="PF22022">
    <property type="entry name" value="Phage_int_M"/>
    <property type="match status" value="1"/>
</dbReference>
<feature type="region of interest" description="Disordered" evidence="4">
    <location>
        <begin position="1"/>
        <end position="31"/>
    </location>
</feature>
<dbReference type="Proteomes" id="UP001500457">
    <property type="component" value="Unassembled WGS sequence"/>
</dbReference>
<evidence type="ECO:0000256" key="3">
    <source>
        <dbReference type="ARBA" id="ARBA00023172"/>
    </source>
</evidence>
<dbReference type="InterPro" id="IPR002104">
    <property type="entry name" value="Integrase_catalytic"/>
</dbReference>
<protein>
    <submittedName>
        <fullName evidence="6">Site-specific integrase</fullName>
    </submittedName>
</protein>
<reference evidence="7" key="1">
    <citation type="journal article" date="2019" name="Int. J. Syst. Evol. Microbiol.">
        <title>The Global Catalogue of Microorganisms (GCM) 10K type strain sequencing project: providing services to taxonomists for standard genome sequencing and annotation.</title>
        <authorList>
            <consortium name="The Broad Institute Genomics Platform"/>
            <consortium name="The Broad Institute Genome Sequencing Center for Infectious Disease"/>
            <person name="Wu L."/>
            <person name="Ma J."/>
        </authorList>
    </citation>
    <scope>NUCLEOTIDE SEQUENCE [LARGE SCALE GENOMIC DNA]</scope>
    <source>
        <strain evidence="7">JCM 17983</strain>
    </source>
</reference>
<evidence type="ECO:0000313" key="7">
    <source>
        <dbReference type="Proteomes" id="UP001500457"/>
    </source>
</evidence>
<dbReference type="InterPro" id="IPR050090">
    <property type="entry name" value="Tyrosine_recombinase_XerCD"/>
</dbReference>
<proteinExistence type="inferred from homology"/>
<dbReference type="SUPFAM" id="SSF56349">
    <property type="entry name" value="DNA breaking-rejoining enzymes"/>
    <property type="match status" value="1"/>
</dbReference>
<accession>A0ABP9E0U3</accession>
<feature type="compositionally biased region" description="Acidic residues" evidence="4">
    <location>
        <begin position="410"/>
        <end position="425"/>
    </location>
</feature>
<name>A0ABP9E0U3_9PSEU</name>
<dbReference type="EMBL" id="BAABHQ010000001">
    <property type="protein sequence ID" value="GAA4862371.1"/>
    <property type="molecule type" value="Genomic_DNA"/>
</dbReference>
<evidence type="ECO:0000256" key="1">
    <source>
        <dbReference type="ARBA" id="ARBA00008857"/>
    </source>
</evidence>
<keyword evidence="3" id="KW-0233">DNA recombination</keyword>
<feature type="region of interest" description="Disordered" evidence="4">
    <location>
        <begin position="391"/>
        <end position="425"/>
    </location>
</feature>
<dbReference type="InterPro" id="IPR011010">
    <property type="entry name" value="DNA_brk_join_enz"/>
</dbReference>
<dbReference type="RefSeq" id="WP_274232731.1">
    <property type="nucleotide sequence ID" value="NZ_BAABHQ010000001.1"/>
</dbReference>
<keyword evidence="2" id="KW-0238">DNA-binding</keyword>
<dbReference type="PANTHER" id="PTHR30349">
    <property type="entry name" value="PHAGE INTEGRASE-RELATED"/>
    <property type="match status" value="1"/>
</dbReference>
<feature type="domain" description="Tyr recombinase" evidence="5">
    <location>
        <begin position="159"/>
        <end position="392"/>
    </location>
</feature>
<dbReference type="PANTHER" id="PTHR30349:SF64">
    <property type="entry name" value="PROPHAGE INTEGRASE INTD-RELATED"/>
    <property type="match status" value="1"/>
</dbReference>
<dbReference type="Gene3D" id="1.10.150.130">
    <property type="match status" value="1"/>
</dbReference>
<feature type="compositionally biased region" description="Basic and acidic residues" evidence="4">
    <location>
        <begin position="9"/>
        <end position="20"/>
    </location>
</feature>
<evidence type="ECO:0000256" key="4">
    <source>
        <dbReference type="SAM" id="MobiDB-lite"/>
    </source>
</evidence>
<gene>
    <name evidence="6" type="ORF">GCM10023203_07470</name>
</gene>
<evidence type="ECO:0000259" key="5">
    <source>
        <dbReference type="PROSITE" id="PS51898"/>
    </source>
</evidence>